<evidence type="ECO:0000256" key="2">
    <source>
        <dbReference type="SAM" id="Phobius"/>
    </source>
</evidence>
<name>A0A2B4SER1_STYPI</name>
<organism evidence="3 4">
    <name type="scientific">Stylophora pistillata</name>
    <name type="common">Smooth cauliflower coral</name>
    <dbReference type="NCBI Taxonomy" id="50429"/>
    <lineage>
        <taxon>Eukaryota</taxon>
        <taxon>Metazoa</taxon>
        <taxon>Cnidaria</taxon>
        <taxon>Anthozoa</taxon>
        <taxon>Hexacorallia</taxon>
        <taxon>Scleractinia</taxon>
        <taxon>Astrocoeniina</taxon>
        <taxon>Pocilloporidae</taxon>
        <taxon>Stylophora</taxon>
    </lineage>
</organism>
<accession>A0A2B4SER1</accession>
<dbReference type="EMBL" id="LSMT01000115">
    <property type="protein sequence ID" value="PFX26925.1"/>
    <property type="molecule type" value="Genomic_DNA"/>
</dbReference>
<feature type="transmembrane region" description="Helical" evidence="2">
    <location>
        <begin position="110"/>
        <end position="131"/>
    </location>
</feature>
<proteinExistence type="predicted"/>
<keyword evidence="2" id="KW-0472">Membrane</keyword>
<dbReference type="Proteomes" id="UP000225706">
    <property type="component" value="Unassembled WGS sequence"/>
</dbReference>
<evidence type="ECO:0000256" key="1">
    <source>
        <dbReference type="SAM" id="MobiDB-lite"/>
    </source>
</evidence>
<gene>
    <name evidence="3" type="ORF">AWC38_SpisGene8404</name>
</gene>
<keyword evidence="2" id="KW-1133">Transmembrane helix</keyword>
<keyword evidence="4" id="KW-1185">Reference proteome</keyword>
<protein>
    <submittedName>
        <fullName evidence="3">Uncharacterized protein</fullName>
    </submittedName>
</protein>
<dbReference type="AlphaFoldDB" id="A0A2B4SER1"/>
<evidence type="ECO:0000313" key="4">
    <source>
        <dbReference type="Proteomes" id="UP000225706"/>
    </source>
</evidence>
<keyword evidence="2" id="KW-0812">Transmembrane</keyword>
<comment type="caution">
    <text evidence="3">The sequence shown here is derived from an EMBL/GenBank/DDBJ whole genome shotgun (WGS) entry which is preliminary data.</text>
</comment>
<sequence length="191" mass="20956">MQSWKILNCAGKNKTMTGLNSYHNSFYVQGHMGLLQMCEIKLFELNKGCGPYENMCYSPLLKLNPNILSGHVGSTDSNEALTRSHENSTKGMLETQNMILPILNMDVTPFVQFLVFVAYIGLIFGLSVELIGRNPLNMLRKSNKEEGSTINAEDSVVTKDDSAVVSEGSAIKNEDSVTESEIPEGNSSLAN</sequence>
<reference evidence="4" key="1">
    <citation type="journal article" date="2017" name="bioRxiv">
        <title>Comparative analysis of the genomes of Stylophora pistillata and Acropora digitifera provides evidence for extensive differences between species of corals.</title>
        <authorList>
            <person name="Voolstra C.R."/>
            <person name="Li Y."/>
            <person name="Liew Y.J."/>
            <person name="Baumgarten S."/>
            <person name="Zoccola D."/>
            <person name="Flot J.-F."/>
            <person name="Tambutte S."/>
            <person name="Allemand D."/>
            <person name="Aranda M."/>
        </authorList>
    </citation>
    <scope>NUCLEOTIDE SEQUENCE [LARGE SCALE GENOMIC DNA]</scope>
</reference>
<evidence type="ECO:0000313" key="3">
    <source>
        <dbReference type="EMBL" id="PFX26925.1"/>
    </source>
</evidence>
<feature type="region of interest" description="Disordered" evidence="1">
    <location>
        <begin position="145"/>
        <end position="191"/>
    </location>
</feature>